<accession>A0ABV4XSZ1</accession>
<dbReference type="CDD" id="cd06558">
    <property type="entry name" value="crotonase-like"/>
    <property type="match status" value="1"/>
</dbReference>
<dbReference type="Gene3D" id="3.90.226.10">
    <property type="entry name" value="2-enoyl-CoA Hydratase, Chain A, domain 1"/>
    <property type="match status" value="1"/>
</dbReference>
<comment type="caution">
    <text evidence="2">The sequence shown here is derived from an EMBL/GenBank/DDBJ whole genome shotgun (WGS) entry which is preliminary data.</text>
</comment>
<dbReference type="InterPro" id="IPR001753">
    <property type="entry name" value="Enoyl-CoA_hydra/iso"/>
</dbReference>
<proteinExistence type="inferred from homology"/>
<protein>
    <submittedName>
        <fullName evidence="2">Enoyl-CoA hydratase/isomerase family protein</fullName>
    </submittedName>
</protein>
<sequence length="170" mass="18740">MELRDQTYWRGRHNVISQLDIPVPMIGVVNGPAIAHSELALLCDIVLASETALFQDFPHFGNGVAPGDGIQVIWMLLLGVNRGRYFLLTQQKLSAQEALDLGAVNEVLPTDQLLPRAKELAAQMAEKPPLALRYARLLLTQQLKRMMEDGVSIGLALEGLSAIEVMRQQS</sequence>
<dbReference type="PANTHER" id="PTHR43802:SF1">
    <property type="entry name" value="IP11341P-RELATED"/>
    <property type="match status" value="1"/>
</dbReference>
<keyword evidence="3" id="KW-1185">Reference proteome</keyword>
<gene>
    <name evidence="2" type="ORF">ACE1CI_18150</name>
</gene>
<dbReference type="PANTHER" id="PTHR43802">
    <property type="entry name" value="ENOYL-COA HYDRATASE"/>
    <property type="match status" value="1"/>
</dbReference>
<dbReference type="Pfam" id="PF00378">
    <property type="entry name" value="ECH_1"/>
    <property type="match status" value="1"/>
</dbReference>
<dbReference type="RefSeq" id="WP_413264478.1">
    <property type="nucleotide sequence ID" value="NZ_JBHFNR010000131.1"/>
</dbReference>
<evidence type="ECO:0000313" key="3">
    <source>
        <dbReference type="Proteomes" id="UP001576784"/>
    </source>
</evidence>
<comment type="similarity">
    <text evidence="1">Belongs to the enoyl-CoA hydratase/isomerase family.</text>
</comment>
<dbReference type="EMBL" id="JBHFNR010000131">
    <property type="protein sequence ID" value="MFB2894836.1"/>
    <property type="molecule type" value="Genomic_DNA"/>
</dbReference>
<name>A0ABV4XSZ1_9CYAN</name>
<dbReference type="Proteomes" id="UP001576784">
    <property type="component" value="Unassembled WGS sequence"/>
</dbReference>
<reference evidence="2 3" key="1">
    <citation type="submission" date="2024-09" db="EMBL/GenBank/DDBJ databases">
        <title>Floridaenema gen nov. (Aerosakkonemataceae, Aerosakkonematales ord. nov., Cyanobacteria) from benthic tropical and subtropical fresh waters, with the description of four new species.</title>
        <authorList>
            <person name="Moretto J.A."/>
            <person name="Berthold D.E."/>
            <person name="Lefler F.W."/>
            <person name="Huang I.-S."/>
            <person name="Laughinghouse H. IV."/>
        </authorList>
    </citation>
    <scope>NUCLEOTIDE SEQUENCE [LARGE SCALE GENOMIC DNA]</scope>
    <source>
        <strain evidence="2 3">BLCC-F50</strain>
    </source>
</reference>
<dbReference type="InterPro" id="IPR029045">
    <property type="entry name" value="ClpP/crotonase-like_dom_sf"/>
</dbReference>
<evidence type="ECO:0000256" key="1">
    <source>
        <dbReference type="ARBA" id="ARBA00005254"/>
    </source>
</evidence>
<dbReference type="SUPFAM" id="SSF52096">
    <property type="entry name" value="ClpP/crotonase"/>
    <property type="match status" value="1"/>
</dbReference>
<organism evidence="2 3">
    <name type="scientific">Floridaenema flaviceps BLCC-F50</name>
    <dbReference type="NCBI Taxonomy" id="3153642"/>
    <lineage>
        <taxon>Bacteria</taxon>
        <taxon>Bacillati</taxon>
        <taxon>Cyanobacteriota</taxon>
        <taxon>Cyanophyceae</taxon>
        <taxon>Oscillatoriophycideae</taxon>
        <taxon>Aerosakkonematales</taxon>
        <taxon>Aerosakkonemataceae</taxon>
        <taxon>Floridanema</taxon>
        <taxon>Floridanema flaviceps</taxon>
    </lineage>
</organism>
<evidence type="ECO:0000313" key="2">
    <source>
        <dbReference type="EMBL" id="MFB2894836.1"/>
    </source>
</evidence>